<accession>A0A0G0LDK5</accession>
<dbReference type="NCBIfam" id="TIGR01079">
    <property type="entry name" value="rplX_bact"/>
    <property type="match status" value="1"/>
</dbReference>
<dbReference type="InterPro" id="IPR008991">
    <property type="entry name" value="Translation_prot_SH3-like_sf"/>
</dbReference>
<keyword evidence="5" id="KW-0699">rRNA-binding</keyword>
<dbReference type="Proteomes" id="UP000034081">
    <property type="component" value="Unassembled WGS sequence"/>
</dbReference>
<dbReference type="InterPro" id="IPR057264">
    <property type="entry name" value="Ribosomal_uL24_C"/>
</dbReference>
<comment type="function">
    <text evidence="5">One of the proteins that surrounds the polypeptide exit tunnel on the outside of the subunit.</text>
</comment>
<comment type="similarity">
    <text evidence="1 5">Belongs to the universal ribosomal protein uL24 family.</text>
</comment>
<evidence type="ECO:0000256" key="5">
    <source>
        <dbReference type="HAMAP-Rule" id="MF_01326"/>
    </source>
</evidence>
<evidence type="ECO:0000259" key="6">
    <source>
        <dbReference type="SMART" id="SM00739"/>
    </source>
</evidence>
<dbReference type="InterPro" id="IPR005824">
    <property type="entry name" value="KOW"/>
</dbReference>
<dbReference type="GO" id="GO:1990904">
    <property type="term" value="C:ribonucleoprotein complex"/>
    <property type="evidence" value="ECO:0007669"/>
    <property type="project" value="UniProtKB-KW"/>
</dbReference>
<evidence type="ECO:0000313" key="8">
    <source>
        <dbReference type="Proteomes" id="UP000034081"/>
    </source>
</evidence>
<keyword evidence="5" id="KW-0694">RNA-binding</keyword>
<evidence type="ECO:0000256" key="2">
    <source>
        <dbReference type="ARBA" id="ARBA00022980"/>
    </source>
</evidence>
<dbReference type="SMART" id="SM00739">
    <property type="entry name" value="KOW"/>
    <property type="match status" value="1"/>
</dbReference>
<dbReference type="InterPro" id="IPR041988">
    <property type="entry name" value="Ribosomal_uL24_KOW"/>
</dbReference>
<dbReference type="GO" id="GO:0006412">
    <property type="term" value="P:translation"/>
    <property type="evidence" value="ECO:0007669"/>
    <property type="project" value="UniProtKB-UniRule"/>
</dbReference>
<evidence type="ECO:0000256" key="4">
    <source>
        <dbReference type="ARBA" id="ARBA00035206"/>
    </source>
</evidence>
<dbReference type="Gene3D" id="2.30.30.30">
    <property type="match status" value="1"/>
</dbReference>
<evidence type="ECO:0000313" key="7">
    <source>
        <dbReference type="EMBL" id="KKQ86010.1"/>
    </source>
</evidence>
<organism evidence="7 8">
    <name type="scientific">Candidatus Woesebacteria bacterium GW2011_GWB1_38_8</name>
    <dbReference type="NCBI Taxonomy" id="1618570"/>
    <lineage>
        <taxon>Bacteria</taxon>
        <taxon>Candidatus Woeseibacteriota</taxon>
    </lineage>
</organism>
<name>A0A0G0LDK5_9BACT</name>
<reference evidence="7 8" key="1">
    <citation type="journal article" date="2015" name="Nature">
        <title>rRNA introns, odd ribosomes, and small enigmatic genomes across a large radiation of phyla.</title>
        <authorList>
            <person name="Brown C.T."/>
            <person name="Hug L.A."/>
            <person name="Thomas B.C."/>
            <person name="Sharon I."/>
            <person name="Castelle C.J."/>
            <person name="Singh A."/>
            <person name="Wilkins M.J."/>
            <person name="Williams K.H."/>
            <person name="Banfield J.F."/>
        </authorList>
    </citation>
    <scope>NUCLEOTIDE SEQUENCE [LARGE SCALE GENOMIC DNA]</scope>
</reference>
<dbReference type="InterPro" id="IPR003256">
    <property type="entry name" value="Ribosomal_uL24"/>
</dbReference>
<dbReference type="GO" id="GO:0005840">
    <property type="term" value="C:ribosome"/>
    <property type="evidence" value="ECO:0007669"/>
    <property type="project" value="UniProtKB-KW"/>
</dbReference>
<dbReference type="STRING" id="1618570.UT08_C0002G0032"/>
<dbReference type="HAMAP" id="MF_01326_B">
    <property type="entry name" value="Ribosomal_uL24_B"/>
    <property type="match status" value="1"/>
</dbReference>
<comment type="function">
    <text evidence="5">One of two assembly initiator proteins, it binds directly to the 5'-end of the 23S rRNA, where it nucleates assembly of the 50S subunit.</text>
</comment>
<gene>
    <name evidence="5" type="primary">rplX</name>
    <name evidence="7" type="ORF">UT08_C0002G0032</name>
</gene>
<feature type="domain" description="KOW" evidence="6">
    <location>
        <begin position="3"/>
        <end position="30"/>
    </location>
</feature>
<dbReference type="AlphaFoldDB" id="A0A0G0LDK5"/>
<comment type="subunit">
    <text evidence="5">Part of the 50S ribosomal subunit.</text>
</comment>
<evidence type="ECO:0000256" key="1">
    <source>
        <dbReference type="ARBA" id="ARBA00010618"/>
    </source>
</evidence>
<dbReference type="PANTHER" id="PTHR12903">
    <property type="entry name" value="MITOCHONDRIAL RIBOSOMAL PROTEIN L24"/>
    <property type="match status" value="1"/>
</dbReference>
<protein>
    <recommendedName>
        <fullName evidence="4 5">Large ribosomal subunit protein uL24</fullName>
    </recommendedName>
</protein>
<dbReference type="SUPFAM" id="SSF50104">
    <property type="entry name" value="Translation proteins SH3-like domain"/>
    <property type="match status" value="1"/>
</dbReference>
<dbReference type="InterPro" id="IPR014722">
    <property type="entry name" value="Rib_uL2_dom2"/>
</dbReference>
<evidence type="ECO:0000256" key="3">
    <source>
        <dbReference type="ARBA" id="ARBA00023274"/>
    </source>
</evidence>
<dbReference type="Pfam" id="PF17136">
    <property type="entry name" value="ribosomal_L24"/>
    <property type="match status" value="1"/>
</dbReference>
<dbReference type="GO" id="GO:0003735">
    <property type="term" value="F:structural constituent of ribosome"/>
    <property type="evidence" value="ECO:0007669"/>
    <property type="project" value="InterPro"/>
</dbReference>
<dbReference type="EMBL" id="LBVL01000002">
    <property type="protein sequence ID" value="KKQ86010.1"/>
    <property type="molecule type" value="Genomic_DNA"/>
</dbReference>
<dbReference type="CDD" id="cd06089">
    <property type="entry name" value="KOW_RPL26"/>
    <property type="match status" value="1"/>
</dbReference>
<keyword evidence="2 5" id="KW-0689">Ribosomal protein</keyword>
<dbReference type="GO" id="GO:0019843">
    <property type="term" value="F:rRNA binding"/>
    <property type="evidence" value="ECO:0007669"/>
    <property type="project" value="UniProtKB-UniRule"/>
</dbReference>
<keyword evidence="3 5" id="KW-0687">Ribonucleoprotein</keyword>
<proteinExistence type="inferred from homology"/>
<comment type="caution">
    <text evidence="7">The sequence shown here is derived from an EMBL/GenBank/DDBJ whole genome shotgun (WGS) entry which is preliminary data.</text>
</comment>
<sequence>MIKFKVGDKVKVESGKDKSRDGEIERIFPKIGLALIPGINIYKKHVKGRSGQKGGIYEIPRPLAFAKIALICPKCSKVTRIGFKVVENEKRRICKKCKREIDTKKKAR</sequence>